<comment type="caution">
    <text evidence="2">The sequence shown here is derived from an EMBL/GenBank/DDBJ whole genome shotgun (WGS) entry which is preliminary data.</text>
</comment>
<evidence type="ECO:0000313" key="3">
    <source>
        <dbReference type="Proteomes" id="UP000239589"/>
    </source>
</evidence>
<dbReference type="Proteomes" id="UP000239589">
    <property type="component" value="Unassembled WGS sequence"/>
</dbReference>
<dbReference type="AlphaFoldDB" id="A0A2S6CTX3"/>
<dbReference type="SUPFAM" id="SSF53335">
    <property type="entry name" value="S-adenosyl-L-methionine-dependent methyltransferases"/>
    <property type="match status" value="1"/>
</dbReference>
<evidence type="ECO:0000313" key="2">
    <source>
        <dbReference type="EMBL" id="PPJ63040.1"/>
    </source>
</evidence>
<organism evidence="2 3">
    <name type="scientific">Cuspidothrix issatschenkoi CHARLIE-1</name>
    <dbReference type="NCBI Taxonomy" id="2052836"/>
    <lineage>
        <taxon>Bacteria</taxon>
        <taxon>Bacillati</taxon>
        <taxon>Cyanobacteriota</taxon>
        <taxon>Cyanophyceae</taxon>
        <taxon>Nostocales</taxon>
        <taxon>Aphanizomenonaceae</taxon>
        <taxon>Cuspidothrix</taxon>
    </lineage>
</organism>
<dbReference type="InterPro" id="IPR041698">
    <property type="entry name" value="Methyltransf_25"/>
</dbReference>
<reference evidence="2 3" key="1">
    <citation type="submission" date="2018-02" db="EMBL/GenBank/DDBJ databases">
        <title>Discovery of a pederin family compound in a non-symbiotic bloom-forming cyanobacterium.</title>
        <authorList>
            <person name="Kust A."/>
            <person name="Mares J."/>
            <person name="Jokela J."/>
            <person name="Urajova P."/>
            <person name="Hajek J."/>
            <person name="Saurav K."/>
            <person name="Voracova K."/>
            <person name="Fewer D.P."/>
            <person name="Haapaniemi E."/>
            <person name="Permi P."/>
            <person name="Rehakova K."/>
            <person name="Sivonen K."/>
            <person name="Hrouzek P."/>
        </authorList>
    </citation>
    <scope>NUCLEOTIDE SEQUENCE [LARGE SCALE GENOMIC DNA]</scope>
    <source>
        <strain evidence="2 3">CHARLIE-1</strain>
    </source>
</reference>
<dbReference type="Pfam" id="PF13649">
    <property type="entry name" value="Methyltransf_25"/>
    <property type="match status" value="1"/>
</dbReference>
<keyword evidence="3" id="KW-1185">Reference proteome</keyword>
<accession>A0A2S6CTX3</accession>
<evidence type="ECO:0000259" key="1">
    <source>
        <dbReference type="Pfam" id="PF13649"/>
    </source>
</evidence>
<name>A0A2S6CTX3_9CYAN</name>
<sequence length="216" mass="25333">MDNKEQIKTIYREAFEKHGDSSQAVLWIKGRQEERFMALTKNIPKGKKGFSVLDFGCGLAHFKSFLDRHFEDVSYTGVDMMEEFLQHNKKKFTDAVLLSPEEFKQECKEYDYIFSSGAFNIKYTEDTEAHKKIIKEIFVDLFCITREFMAIDFMTNQVDFMQEGAYHADPLEISAFCINKLSRRVQLDHSYLPYEFCVTVFKKNNIIRPANIYSNA</sequence>
<dbReference type="RefSeq" id="WP_104388154.1">
    <property type="nucleotide sequence ID" value="NZ_PGEM01000083.1"/>
</dbReference>
<dbReference type="InterPro" id="IPR029063">
    <property type="entry name" value="SAM-dependent_MTases_sf"/>
</dbReference>
<proteinExistence type="predicted"/>
<dbReference type="EMBL" id="PGEM01000083">
    <property type="protein sequence ID" value="PPJ63040.1"/>
    <property type="molecule type" value="Genomic_DNA"/>
</dbReference>
<feature type="domain" description="Methyltransferase" evidence="1">
    <location>
        <begin position="52"/>
        <end position="128"/>
    </location>
</feature>
<dbReference type="OrthoDB" id="9772751at2"/>
<gene>
    <name evidence="2" type="ORF">CUN59_12480</name>
</gene>
<dbReference type="Gene3D" id="3.40.50.150">
    <property type="entry name" value="Vaccinia Virus protein VP39"/>
    <property type="match status" value="1"/>
</dbReference>
<protein>
    <recommendedName>
        <fullName evidence="1">Methyltransferase domain-containing protein</fullName>
    </recommendedName>
</protein>